<keyword evidence="4" id="KW-0285">Flavoprotein</keyword>
<keyword evidence="10" id="KW-1185">Reference proteome</keyword>
<reference evidence="9" key="1">
    <citation type="submission" date="2023-01" db="EMBL/GenBank/DDBJ databases">
        <title>The genome sequence of Kordiimonadaceae bacterium 6D33.</title>
        <authorList>
            <person name="Liu Y."/>
        </authorList>
    </citation>
    <scope>NUCLEOTIDE SEQUENCE</scope>
    <source>
        <strain evidence="9">6D33</strain>
    </source>
</reference>
<evidence type="ECO:0000256" key="2">
    <source>
        <dbReference type="ARBA" id="ARBA00004749"/>
    </source>
</evidence>
<dbReference type="Pfam" id="PF01494">
    <property type="entry name" value="FAD_binding_3"/>
    <property type="match status" value="1"/>
</dbReference>
<evidence type="ECO:0000256" key="3">
    <source>
        <dbReference type="ARBA" id="ARBA00005349"/>
    </source>
</evidence>
<dbReference type="AlphaFoldDB" id="A0AAE9XP55"/>
<gene>
    <name evidence="9" type="ORF">PH603_02420</name>
</gene>
<dbReference type="NCBIfam" id="TIGR01988">
    <property type="entry name" value="Ubi-OHases"/>
    <property type="match status" value="1"/>
</dbReference>
<evidence type="ECO:0000313" key="9">
    <source>
        <dbReference type="EMBL" id="WCL54612.1"/>
    </source>
</evidence>
<evidence type="ECO:0000256" key="4">
    <source>
        <dbReference type="ARBA" id="ARBA00022630"/>
    </source>
</evidence>
<dbReference type="InterPro" id="IPR018168">
    <property type="entry name" value="Ubi_Hdrlase_CS"/>
</dbReference>
<protein>
    <submittedName>
        <fullName evidence="9">UbiH/UbiF/VisC/COQ6 family ubiquinone biosynthesis hydroxylase</fullName>
    </submittedName>
</protein>
<comment type="pathway">
    <text evidence="2">Cofactor biosynthesis; ubiquinone biosynthesis.</text>
</comment>
<keyword evidence="6" id="KW-0560">Oxidoreductase</keyword>
<dbReference type="PRINTS" id="PR00420">
    <property type="entry name" value="RNGMNOXGNASE"/>
</dbReference>
<dbReference type="PANTHER" id="PTHR43876:SF7">
    <property type="entry name" value="UBIQUINONE BIOSYNTHESIS MONOOXYGENASE COQ6, MITOCHONDRIAL"/>
    <property type="match status" value="1"/>
</dbReference>
<dbReference type="GO" id="GO:0004497">
    <property type="term" value="F:monooxygenase activity"/>
    <property type="evidence" value="ECO:0007669"/>
    <property type="project" value="UniProtKB-KW"/>
</dbReference>
<comment type="cofactor">
    <cofactor evidence="1">
        <name>FAD</name>
        <dbReference type="ChEBI" id="CHEBI:57692"/>
    </cofactor>
</comment>
<feature type="domain" description="FAD-binding" evidence="8">
    <location>
        <begin position="7"/>
        <end position="321"/>
    </location>
</feature>
<comment type="similarity">
    <text evidence="3">Belongs to the UbiH/COQ6 family.</text>
</comment>
<keyword evidence="7" id="KW-0503">Monooxygenase</keyword>
<dbReference type="Proteomes" id="UP001217500">
    <property type="component" value="Chromosome"/>
</dbReference>
<dbReference type="InterPro" id="IPR051205">
    <property type="entry name" value="UbiH/COQ6_monooxygenase"/>
</dbReference>
<dbReference type="GO" id="GO:0016705">
    <property type="term" value="F:oxidoreductase activity, acting on paired donors, with incorporation or reduction of molecular oxygen"/>
    <property type="evidence" value="ECO:0007669"/>
    <property type="project" value="InterPro"/>
</dbReference>
<dbReference type="EMBL" id="CP116805">
    <property type="protein sequence ID" value="WCL54612.1"/>
    <property type="molecule type" value="Genomic_DNA"/>
</dbReference>
<dbReference type="FunFam" id="3.50.50.60:FF:000021">
    <property type="entry name" value="Ubiquinone biosynthesis monooxygenase COQ6"/>
    <property type="match status" value="1"/>
</dbReference>
<proteinExistence type="inferred from homology"/>
<dbReference type="PROSITE" id="PS01304">
    <property type="entry name" value="UBIH"/>
    <property type="match status" value="1"/>
</dbReference>
<dbReference type="GO" id="GO:0110142">
    <property type="term" value="C:ubiquinone biosynthesis complex"/>
    <property type="evidence" value="ECO:0007669"/>
    <property type="project" value="UniProtKB-ARBA"/>
</dbReference>
<evidence type="ECO:0000256" key="1">
    <source>
        <dbReference type="ARBA" id="ARBA00001974"/>
    </source>
</evidence>
<evidence type="ECO:0000259" key="8">
    <source>
        <dbReference type="Pfam" id="PF01494"/>
    </source>
</evidence>
<evidence type="ECO:0000256" key="7">
    <source>
        <dbReference type="ARBA" id="ARBA00023033"/>
    </source>
</evidence>
<keyword evidence="9" id="KW-0830">Ubiquinone</keyword>
<dbReference type="InterPro" id="IPR036188">
    <property type="entry name" value="FAD/NAD-bd_sf"/>
</dbReference>
<dbReference type="PANTHER" id="PTHR43876">
    <property type="entry name" value="UBIQUINONE BIOSYNTHESIS MONOOXYGENASE COQ6, MITOCHONDRIAL"/>
    <property type="match status" value="1"/>
</dbReference>
<dbReference type="GO" id="GO:0071949">
    <property type="term" value="F:FAD binding"/>
    <property type="evidence" value="ECO:0007669"/>
    <property type="project" value="InterPro"/>
</dbReference>
<evidence type="ECO:0000313" key="10">
    <source>
        <dbReference type="Proteomes" id="UP001217500"/>
    </source>
</evidence>
<sequence>MPHDQTTDIAILGGGLAGLAAGIGLAAHGLDVTVIDRGEPGDQTLESFDGRSSAIAYASCNLLKAIGVWDHLEGRHQPIKEIRVSDGPSLMHLHFDHRDLGAGPLGEMVENRHMRLALHARAKELPNLRHLAPASVTEIERDAATVRLTLADGNTISARLLLGIDGRASQARRAAGITATEWGYDQVGIVCSIEHELPHGGVAHERFLPSGPFAILPLTGNRSSLVWTEKQHLADTVMGLSPRAFEAEVQRRCGDFLGKVKVIGGRWCYPLTLQFADRYTDTRLALVGDAAHGIHPIAGQGLNMGLRDVAALIEVIVDAARAGLDIGSGAVLDRYARWREFDNVTLAGVTDVLNRLFSNDIAPVRIARDLGLAVVDRIPPLRNFFMAHARGTVGTLPKLLSGDRL</sequence>
<dbReference type="RefSeq" id="WP_289504331.1">
    <property type="nucleotide sequence ID" value="NZ_CP116805.1"/>
</dbReference>
<keyword evidence="5" id="KW-0274">FAD</keyword>
<organism evidence="9 10">
    <name type="scientific">Gimibacter soli</name>
    <dbReference type="NCBI Taxonomy" id="3024400"/>
    <lineage>
        <taxon>Bacteria</taxon>
        <taxon>Pseudomonadati</taxon>
        <taxon>Pseudomonadota</taxon>
        <taxon>Alphaproteobacteria</taxon>
        <taxon>Kordiimonadales</taxon>
        <taxon>Temperatibacteraceae</taxon>
        <taxon>Gimibacter</taxon>
    </lineage>
</organism>
<dbReference type="KEGG" id="gso:PH603_02420"/>
<dbReference type="Gene3D" id="3.50.50.60">
    <property type="entry name" value="FAD/NAD(P)-binding domain"/>
    <property type="match status" value="2"/>
</dbReference>
<accession>A0AAE9XP55</accession>
<evidence type="ECO:0000256" key="5">
    <source>
        <dbReference type="ARBA" id="ARBA00022827"/>
    </source>
</evidence>
<evidence type="ECO:0000256" key="6">
    <source>
        <dbReference type="ARBA" id="ARBA00023002"/>
    </source>
</evidence>
<dbReference type="InterPro" id="IPR010971">
    <property type="entry name" value="UbiH/COQ6"/>
</dbReference>
<dbReference type="SUPFAM" id="SSF51905">
    <property type="entry name" value="FAD/NAD(P)-binding domain"/>
    <property type="match status" value="1"/>
</dbReference>
<dbReference type="InterPro" id="IPR002938">
    <property type="entry name" value="FAD-bd"/>
</dbReference>
<dbReference type="GO" id="GO:0006744">
    <property type="term" value="P:ubiquinone biosynthetic process"/>
    <property type="evidence" value="ECO:0007669"/>
    <property type="project" value="InterPro"/>
</dbReference>
<name>A0AAE9XP55_9PROT</name>